<name>A0A4Q7M483_9MICO</name>
<gene>
    <name evidence="11" type="ORF">EV386_2028</name>
</gene>
<dbReference type="PROSITE" id="PS50975">
    <property type="entry name" value="ATP_GRASP"/>
    <property type="match status" value="1"/>
</dbReference>
<dbReference type="InterPro" id="IPR050856">
    <property type="entry name" value="Biotin_carboxylase_complex"/>
</dbReference>
<dbReference type="InterPro" id="IPR001882">
    <property type="entry name" value="Biotin_BS"/>
</dbReference>
<feature type="domain" description="Lipoyl-binding" evidence="8">
    <location>
        <begin position="522"/>
        <end position="598"/>
    </location>
</feature>
<dbReference type="InterPro" id="IPR005482">
    <property type="entry name" value="Biotin_COase_C"/>
</dbReference>
<evidence type="ECO:0000256" key="7">
    <source>
        <dbReference type="SAM" id="MobiDB-lite"/>
    </source>
</evidence>
<dbReference type="PROSITE" id="PS50968">
    <property type="entry name" value="BIOTINYL_LIPOYL"/>
    <property type="match status" value="1"/>
</dbReference>
<keyword evidence="3 6" id="KW-0547">Nucleotide-binding</keyword>
<dbReference type="PANTHER" id="PTHR18866">
    <property type="entry name" value="CARBOXYLASE:PYRUVATE/ACETYL-COA/PROPIONYL-COA CARBOXYLASE"/>
    <property type="match status" value="1"/>
</dbReference>
<dbReference type="InterPro" id="IPR005479">
    <property type="entry name" value="CPAse_ATP-bd"/>
</dbReference>
<dbReference type="GO" id="GO:0016874">
    <property type="term" value="F:ligase activity"/>
    <property type="evidence" value="ECO:0007669"/>
    <property type="project" value="UniProtKB-KW"/>
</dbReference>
<keyword evidence="4 6" id="KW-0067">ATP-binding</keyword>
<dbReference type="SUPFAM" id="SSF51230">
    <property type="entry name" value="Single hybrid motif"/>
    <property type="match status" value="1"/>
</dbReference>
<evidence type="ECO:0000313" key="12">
    <source>
        <dbReference type="Proteomes" id="UP000293852"/>
    </source>
</evidence>
<dbReference type="InterPro" id="IPR000089">
    <property type="entry name" value="Biotin_lipoyl"/>
</dbReference>
<dbReference type="FunFam" id="3.40.50.20:FF:000010">
    <property type="entry name" value="Propionyl-CoA carboxylase subunit alpha"/>
    <property type="match status" value="1"/>
</dbReference>
<dbReference type="InterPro" id="IPR016185">
    <property type="entry name" value="PreATP-grasp_dom_sf"/>
</dbReference>
<dbReference type="Proteomes" id="UP000293852">
    <property type="component" value="Unassembled WGS sequence"/>
</dbReference>
<evidence type="ECO:0000259" key="9">
    <source>
        <dbReference type="PROSITE" id="PS50975"/>
    </source>
</evidence>
<dbReference type="Pfam" id="PF00289">
    <property type="entry name" value="Biotin_carb_N"/>
    <property type="match status" value="1"/>
</dbReference>
<dbReference type="InterPro" id="IPR011054">
    <property type="entry name" value="Rudment_hybrid_motif"/>
</dbReference>
<dbReference type="Gene3D" id="3.30.470.20">
    <property type="entry name" value="ATP-grasp fold, B domain"/>
    <property type="match status" value="1"/>
</dbReference>
<accession>A0A4Q7M483</accession>
<evidence type="ECO:0000256" key="3">
    <source>
        <dbReference type="ARBA" id="ARBA00022741"/>
    </source>
</evidence>
<evidence type="ECO:0000256" key="5">
    <source>
        <dbReference type="ARBA" id="ARBA00023267"/>
    </source>
</evidence>
<dbReference type="PROSITE" id="PS00867">
    <property type="entry name" value="CPSASE_2"/>
    <property type="match status" value="1"/>
</dbReference>
<protein>
    <submittedName>
        <fullName evidence="11">Biotin carboxyl carrier protein /biotin carboxylase</fullName>
    </submittedName>
</protein>
<dbReference type="EMBL" id="SGWX01000001">
    <property type="protein sequence ID" value="RZS61717.1"/>
    <property type="molecule type" value="Genomic_DNA"/>
</dbReference>
<evidence type="ECO:0000313" key="11">
    <source>
        <dbReference type="EMBL" id="RZS61717.1"/>
    </source>
</evidence>
<dbReference type="RefSeq" id="WP_130414624.1">
    <property type="nucleotide sequence ID" value="NZ_SGWX01000001.1"/>
</dbReference>
<feature type="compositionally biased region" description="Low complexity" evidence="7">
    <location>
        <begin position="505"/>
        <end position="522"/>
    </location>
</feature>
<keyword evidence="2" id="KW-0436">Ligase</keyword>
<dbReference type="CDD" id="cd06850">
    <property type="entry name" value="biotinyl_domain"/>
    <property type="match status" value="1"/>
</dbReference>
<feature type="domain" description="Biotin carboxylation" evidence="10">
    <location>
        <begin position="2"/>
        <end position="445"/>
    </location>
</feature>
<dbReference type="Gene3D" id="2.40.50.100">
    <property type="match status" value="1"/>
</dbReference>
<dbReference type="InterPro" id="IPR011764">
    <property type="entry name" value="Biotin_carboxylation_dom"/>
</dbReference>
<proteinExistence type="predicted"/>
<evidence type="ECO:0000259" key="10">
    <source>
        <dbReference type="PROSITE" id="PS50979"/>
    </source>
</evidence>
<dbReference type="PROSITE" id="PS00188">
    <property type="entry name" value="BIOTIN"/>
    <property type="match status" value="1"/>
</dbReference>
<sequence>MPITKVLIANRGEIAVRVARACADAGLASVAVYADPDRQALHVRLADEAFALGGSRAQETYLDADKLLDVAKRSGADAVHPGYGFLSENAAFAQAVIDAGLVWVGPPPAAIETLGDKVSARHVALRAGAPLVPGTPDPVESSAQVREFAAEHGLPIAIKAAFGGGGRGLKVARTMEEIDELYESAVREALAAFGRGECFVERYLDRPRHVETQCLADAYGAVVVVSTRDCSLQRRHQKLVEEAPAPFLTPAQEAELDRASKAILREAGYVGAGTCEFLVGADGAISFLEVNTRLQVEHPVTEEVTGIDLVREQLRIADGEPLGYESTAVRGHSIEFRLNGEDPAAGFLPAPGRITRLRWPSGPGVRVDTGVIEGDAISGAFDSMIAKVIITGATREQAVQRARRALRELEVEGIPTVAPFHRAVLDADDFAPPAGEPFRVHTRWIETDFADALAALAPATPAPTEPEDEELQPQAERVVVEVGGRRLEVVLPAGLGVAAGRARTANSRGAAARRPAGRRNGASRGGASGTTLTSPMQGTIVKVAVAEGAQVAEGDLIVVLEAMKMEQPLLAHRAGTVHSLTATPGAGVTAGAAICDIT</sequence>
<evidence type="ECO:0000256" key="2">
    <source>
        <dbReference type="ARBA" id="ARBA00022598"/>
    </source>
</evidence>
<dbReference type="PROSITE" id="PS50979">
    <property type="entry name" value="BC"/>
    <property type="match status" value="1"/>
</dbReference>
<evidence type="ECO:0000259" key="8">
    <source>
        <dbReference type="PROSITE" id="PS50968"/>
    </source>
</evidence>
<dbReference type="SMART" id="SM00878">
    <property type="entry name" value="Biotin_carb_C"/>
    <property type="match status" value="1"/>
</dbReference>
<dbReference type="SUPFAM" id="SSF56059">
    <property type="entry name" value="Glutathione synthetase ATP-binding domain-like"/>
    <property type="match status" value="1"/>
</dbReference>
<evidence type="ECO:0000256" key="1">
    <source>
        <dbReference type="ARBA" id="ARBA00001953"/>
    </source>
</evidence>
<dbReference type="InterPro" id="IPR011053">
    <property type="entry name" value="Single_hybrid_motif"/>
</dbReference>
<dbReference type="Pfam" id="PF02786">
    <property type="entry name" value="CPSase_L_D2"/>
    <property type="match status" value="1"/>
</dbReference>
<reference evidence="11 12" key="1">
    <citation type="submission" date="2019-02" db="EMBL/GenBank/DDBJ databases">
        <title>Sequencing the genomes of 1000 actinobacteria strains.</title>
        <authorList>
            <person name="Klenk H.-P."/>
        </authorList>
    </citation>
    <scope>NUCLEOTIDE SEQUENCE [LARGE SCALE GENOMIC DNA]</scope>
    <source>
        <strain evidence="11 12">DSM 16932</strain>
    </source>
</reference>
<dbReference type="InterPro" id="IPR005481">
    <property type="entry name" value="BC-like_N"/>
</dbReference>
<dbReference type="Pfam" id="PF00364">
    <property type="entry name" value="Biotin_lipoyl"/>
    <property type="match status" value="1"/>
</dbReference>
<evidence type="ECO:0000256" key="4">
    <source>
        <dbReference type="ARBA" id="ARBA00022840"/>
    </source>
</evidence>
<comment type="caution">
    <text evidence="11">The sequence shown here is derived from an EMBL/GenBank/DDBJ whole genome shotgun (WGS) entry which is preliminary data.</text>
</comment>
<dbReference type="GO" id="GO:0005524">
    <property type="term" value="F:ATP binding"/>
    <property type="evidence" value="ECO:0007669"/>
    <property type="project" value="UniProtKB-UniRule"/>
</dbReference>
<dbReference type="OrthoDB" id="9760256at2"/>
<feature type="domain" description="ATP-grasp" evidence="9">
    <location>
        <begin position="121"/>
        <end position="318"/>
    </location>
</feature>
<comment type="cofactor">
    <cofactor evidence="1">
        <name>biotin</name>
        <dbReference type="ChEBI" id="CHEBI:57586"/>
    </cofactor>
</comment>
<dbReference type="Pfam" id="PF02785">
    <property type="entry name" value="Biotin_carb_C"/>
    <property type="match status" value="1"/>
</dbReference>
<dbReference type="PANTHER" id="PTHR18866:SF126">
    <property type="entry name" value="BIOTIN CARBOXYLASE"/>
    <property type="match status" value="1"/>
</dbReference>
<keyword evidence="12" id="KW-1185">Reference proteome</keyword>
<dbReference type="SUPFAM" id="SSF51246">
    <property type="entry name" value="Rudiment single hybrid motif"/>
    <property type="match status" value="1"/>
</dbReference>
<keyword evidence="5" id="KW-0092">Biotin</keyword>
<dbReference type="SUPFAM" id="SSF52440">
    <property type="entry name" value="PreATP-grasp domain"/>
    <property type="match status" value="1"/>
</dbReference>
<organism evidence="11 12">
    <name type="scientific">Xylanimonas ulmi</name>
    <dbReference type="NCBI Taxonomy" id="228973"/>
    <lineage>
        <taxon>Bacteria</taxon>
        <taxon>Bacillati</taxon>
        <taxon>Actinomycetota</taxon>
        <taxon>Actinomycetes</taxon>
        <taxon>Micrococcales</taxon>
        <taxon>Promicromonosporaceae</taxon>
        <taxon>Xylanimonas</taxon>
    </lineage>
</organism>
<dbReference type="InterPro" id="IPR011761">
    <property type="entry name" value="ATP-grasp"/>
</dbReference>
<dbReference type="GO" id="GO:0046872">
    <property type="term" value="F:metal ion binding"/>
    <property type="evidence" value="ECO:0007669"/>
    <property type="project" value="InterPro"/>
</dbReference>
<feature type="region of interest" description="Disordered" evidence="7">
    <location>
        <begin position="502"/>
        <end position="534"/>
    </location>
</feature>
<dbReference type="AlphaFoldDB" id="A0A4Q7M483"/>
<evidence type="ECO:0000256" key="6">
    <source>
        <dbReference type="PROSITE-ProRule" id="PRU00409"/>
    </source>
</evidence>